<dbReference type="Pfam" id="PF07252">
    <property type="entry name" value="DUF1433"/>
    <property type="match status" value="1"/>
</dbReference>
<keyword evidence="2" id="KW-0472">Membrane</keyword>
<dbReference type="Gene3D" id="3.10.450.130">
    <property type="entry name" value="folded 79 residue fragment of lin0334 like domains"/>
    <property type="match status" value="1"/>
</dbReference>
<dbReference type="Proteomes" id="UP000019249">
    <property type="component" value="Unassembled WGS sequence"/>
</dbReference>
<dbReference type="EMBL" id="AODF01000018">
    <property type="protein sequence ID" value="EUJ31395.1"/>
    <property type="molecule type" value="Genomic_DNA"/>
</dbReference>
<dbReference type="InterPro" id="IPR009881">
    <property type="entry name" value="DUF1433"/>
</dbReference>
<sequence length="150" mass="17557">MKRKLVLKITLIILIIVLFVILGGYVYMKNQEKELIQEQKPRIEKFLNYNFNNIKSISLTNTYTNPTGVVHIEGYINDDKKLWIDAAVSGKNGVEVVNVTNYIDDHYVKPQYRYKFKNVTDIETEEKAKKKESSSTTTPKKRTFSSRYLR</sequence>
<evidence type="ECO:0008006" key="5">
    <source>
        <dbReference type="Google" id="ProtNLM"/>
    </source>
</evidence>
<name>A0ABN0RES2_9LIST</name>
<evidence type="ECO:0000313" key="4">
    <source>
        <dbReference type="Proteomes" id="UP000019249"/>
    </source>
</evidence>
<feature type="compositionally biased region" description="Basic residues" evidence="1">
    <location>
        <begin position="139"/>
        <end position="150"/>
    </location>
</feature>
<organism evidence="3 4">
    <name type="scientific">Listeria floridensis FSL S10-1187</name>
    <dbReference type="NCBI Taxonomy" id="1265817"/>
    <lineage>
        <taxon>Bacteria</taxon>
        <taxon>Bacillati</taxon>
        <taxon>Bacillota</taxon>
        <taxon>Bacilli</taxon>
        <taxon>Bacillales</taxon>
        <taxon>Listeriaceae</taxon>
        <taxon>Listeria</taxon>
    </lineage>
</organism>
<keyword evidence="2" id="KW-1133">Transmembrane helix</keyword>
<feature type="region of interest" description="Disordered" evidence="1">
    <location>
        <begin position="125"/>
        <end position="150"/>
    </location>
</feature>
<comment type="caution">
    <text evidence="3">The sequence shown here is derived from an EMBL/GenBank/DDBJ whole genome shotgun (WGS) entry which is preliminary data.</text>
</comment>
<evidence type="ECO:0000313" key="3">
    <source>
        <dbReference type="EMBL" id="EUJ31395.1"/>
    </source>
</evidence>
<proteinExistence type="predicted"/>
<reference evidence="3 4" key="1">
    <citation type="journal article" date="2014" name="Int. J. Syst. Evol. Microbiol.">
        <title>Listeria floridensis sp. nov., Listeria aquatica sp. nov., Listeria cornellensis sp. nov., Listeria riparia sp. nov. and Listeria grandensis sp. nov., from agricultural and natural environments.</title>
        <authorList>
            <person name="den Bakker H.C."/>
            <person name="Warchocki S."/>
            <person name="Wright E.M."/>
            <person name="Allred A.F."/>
            <person name="Ahlstrom C."/>
            <person name="Manuel C.S."/>
            <person name="Stasiewicz M.J."/>
            <person name="Burrell A."/>
            <person name="Roof S."/>
            <person name="Strawn L."/>
            <person name="Fortes E.D."/>
            <person name="Nightingale K.K."/>
            <person name="Kephart D."/>
            <person name="Wiedmann M."/>
        </authorList>
    </citation>
    <scope>NUCLEOTIDE SEQUENCE [LARGE SCALE GENOMIC DNA]</scope>
    <source>
        <strain evidence="3 4">FSL S10-1187</strain>
    </source>
</reference>
<evidence type="ECO:0000256" key="2">
    <source>
        <dbReference type="SAM" id="Phobius"/>
    </source>
</evidence>
<accession>A0ABN0RES2</accession>
<keyword evidence="2" id="KW-0812">Transmembrane</keyword>
<feature type="transmembrane region" description="Helical" evidence="2">
    <location>
        <begin position="6"/>
        <end position="27"/>
    </location>
</feature>
<protein>
    <recommendedName>
        <fullName evidence="5">DUF1433 domain-containing protein</fullName>
    </recommendedName>
</protein>
<keyword evidence="4" id="KW-1185">Reference proteome</keyword>
<gene>
    <name evidence="3" type="ORF">MFLO_09242</name>
</gene>
<evidence type="ECO:0000256" key="1">
    <source>
        <dbReference type="SAM" id="MobiDB-lite"/>
    </source>
</evidence>